<protein>
    <recommendedName>
        <fullName evidence="3">DUF4279 domain-containing protein</fullName>
    </recommendedName>
</protein>
<evidence type="ECO:0000313" key="2">
    <source>
        <dbReference type="Proteomes" id="UP000054870"/>
    </source>
</evidence>
<dbReference type="OrthoDB" id="9095800at2"/>
<name>A0A158AUH3_9BURK</name>
<organism evidence="1 2">
    <name type="scientific">Caballeronia catudaia</name>
    <dbReference type="NCBI Taxonomy" id="1777136"/>
    <lineage>
        <taxon>Bacteria</taxon>
        <taxon>Pseudomonadati</taxon>
        <taxon>Pseudomonadota</taxon>
        <taxon>Betaproteobacteria</taxon>
        <taxon>Burkholderiales</taxon>
        <taxon>Burkholderiaceae</taxon>
        <taxon>Caballeronia</taxon>
    </lineage>
</organism>
<dbReference type="Proteomes" id="UP000054870">
    <property type="component" value="Unassembled WGS sequence"/>
</dbReference>
<gene>
    <name evidence="1" type="ORF">AWB75_02622</name>
</gene>
<dbReference type="RefSeq" id="WP_061124501.1">
    <property type="nucleotide sequence ID" value="NZ_FCOF02000009.1"/>
</dbReference>
<dbReference type="AlphaFoldDB" id="A0A158AUH3"/>
<proteinExistence type="predicted"/>
<sequence>MKPHQLAHATFVIYQDIEPPEFWTKYFGVSPSRAGMKGQPRTMPSGRVSAFPWRQGIWSVSSKEAVTSDDLAPHLRYLAGLLNLPRPDLRELVVRTNAQMRFFCYWDNATGDRIPDVPESIRTMMEEMGGTIEIDEYR</sequence>
<keyword evidence="2" id="KW-1185">Reference proteome</keyword>
<reference evidence="1" key="1">
    <citation type="submission" date="2016-01" db="EMBL/GenBank/DDBJ databases">
        <authorList>
            <person name="Peeters C."/>
        </authorList>
    </citation>
    <scope>NUCLEOTIDE SEQUENCE [LARGE SCALE GENOMIC DNA]</scope>
    <source>
        <strain evidence="1">LMG 29318</strain>
    </source>
</reference>
<evidence type="ECO:0008006" key="3">
    <source>
        <dbReference type="Google" id="ProtNLM"/>
    </source>
</evidence>
<evidence type="ECO:0000313" key="1">
    <source>
        <dbReference type="EMBL" id="SAK61405.1"/>
    </source>
</evidence>
<accession>A0A158AUH3</accession>
<comment type="caution">
    <text evidence="1">The sequence shown here is derived from an EMBL/GenBank/DDBJ whole genome shotgun (WGS) entry which is preliminary data.</text>
</comment>
<dbReference type="EMBL" id="FCOF02000009">
    <property type="protein sequence ID" value="SAK61405.1"/>
    <property type="molecule type" value="Genomic_DNA"/>
</dbReference>